<comment type="subcellular location">
    <subcellularLocation>
        <location evidence="1">Secreted</location>
    </subcellularLocation>
</comment>
<protein>
    <recommendedName>
        <fullName evidence="3">C1q domain-containing protein</fullName>
    </recommendedName>
</protein>
<dbReference type="PANTHER" id="PTHR15427:SF33">
    <property type="entry name" value="COLLAGEN IV NC1 DOMAIN-CONTAINING PROTEIN"/>
    <property type="match status" value="1"/>
</dbReference>
<dbReference type="InterPro" id="IPR008983">
    <property type="entry name" value="Tumour_necrosis_fac-like_dom"/>
</dbReference>
<dbReference type="Pfam" id="PF00386">
    <property type="entry name" value="C1q"/>
    <property type="match status" value="1"/>
</dbReference>
<sequence length="381" mass="42515">MVETSSLSNSSLDVTSSNLRKSLNVHIQLCYCHCCLVVSVYGHDCTKYSLTPSDQSLIDMMKHYLHTSRRSDYPVTPSQQDIGVTYVRWGKKTCPENSEIVLEVTIILTKEGWFQLISVYPQILIMEKHIPMPIMSYGAEYEIISNTKPSSLPASLGQKEVPCSEKSPLQRMAIRVQWLLMSENIGHNIKDYICMDGEGGTIDIRSSNEEGALFYPVRAKCARSASYQNSSFEDVIENDILNRDVDDAQVGFTAFLHSSVLISTGNDIIFDHVMSNVGSAYSEYNGIFITKQPGLYAFYIDIECAPHTKDVYIEIVKDGTRIADTYCPGDDLHDNSGTMSVVHLNIGDAVWVRPYRTTKTIALGAKSSFSGFLTGYVTQKP</sequence>
<evidence type="ECO:0000256" key="2">
    <source>
        <dbReference type="ARBA" id="ARBA00022525"/>
    </source>
</evidence>
<comment type="caution">
    <text evidence="4">The sequence shown here is derived from an EMBL/GenBank/DDBJ whole genome shotgun (WGS) entry which is preliminary data.</text>
</comment>
<feature type="domain" description="C1q" evidence="3">
    <location>
        <begin position="245"/>
        <end position="380"/>
    </location>
</feature>
<dbReference type="SUPFAM" id="SSF49842">
    <property type="entry name" value="TNF-like"/>
    <property type="match status" value="1"/>
</dbReference>
<dbReference type="GO" id="GO:0005581">
    <property type="term" value="C:collagen trimer"/>
    <property type="evidence" value="ECO:0007669"/>
    <property type="project" value="UniProtKB-KW"/>
</dbReference>
<dbReference type="Gene3D" id="2.60.120.40">
    <property type="match status" value="1"/>
</dbReference>
<keyword evidence="5" id="KW-1185">Reference proteome</keyword>
<proteinExistence type="predicted"/>
<dbReference type="AlphaFoldDB" id="A0A8S3REC2"/>
<dbReference type="EMBL" id="CAJPWZ010001022">
    <property type="protein sequence ID" value="CAG2205313.1"/>
    <property type="molecule type" value="Genomic_DNA"/>
</dbReference>
<evidence type="ECO:0000313" key="4">
    <source>
        <dbReference type="EMBL" id="CAG2205313.1"/>
    </source>
</evidence>
<gene>
    <name evidence="4" type="ORF">MEDL_19715</name>
</gene>
<dbReference type="InterPro" id="IPR001073">
    <property type="entry name" value="C1q_dom"/>
</dbReference>
<accession>A0A8S3REC2</accession>
<keyword evidence="2" id="KW-0964">Secreted</keyword>
<dbReference type="SMART" id="SM00110">
    <property type="entry name" value="C1Q"/>
    <property type="match status" value="1"/>
</dbReference>
<organism evidence="4 5">
    <name type="scientific">Mytilus edulis</name>
    <name type="common">Blue mussel</name>
    <dbReference type="NCBI Taxonomy" id="6550"/>
    <lineage>
        <taxon>Eukaryota</taxon>
        <taxon>Metazoa</taxon>
        <taxon>Spiralia</taxon>
        <taxon>Lophotrochozoa</taxon>
        <taxon>Mollusca</taxon>
        <taxon>Bivalvia</taxon>
        <taxon>Autobranchia</taxon>
        <taxon>Pteriomorphia</taxon>
        <taxon>Mytilida</taxon>
        <taxon>Mytiloidea</taxon>
        <taxon>Mytilidae</taxon>
        <taxon>Mytilinae</taxon>
        <taxon>Mytilus</taxon>
    </lineage>
</organism>
<evidence type="ECO:0000256" key="1">
    <source>
        <dbReference type="ARBA" id="ARBA00004613"/>
    </source>
</evidence>
<dbReference type="PRINTS" id="PR00007">
    <property type="entry name" value="COMPLEMNTC1Q"/>
</dbReference>
<dbReference type="Proteomes" id="UP000683360">
    <property type="component" value="Unassembled WGS sequence"/>
</dbReference>
<dbReference type="PANTHER" id="PTHR15427">
    <property type="entry name" value="EMILIN ELASTIN MICROFIBRIL INTERFACE-LOCATED PROTEIN ELASTIN MICROFIBRIL INTERFACER"/>
    <property type="match status" value="1"/>
</dbReference>
<evidence type="ECO:0000259" key="3">
    <source>
        <dbReference type="PROSITE" id="PS50871"/>
    </source>
</evidence>
<name>A0A8S3REC2_MYTED</name>
<reference evidence="4" key="1">
    <citation type="submission" date="2021-03" db="EMBL/GenBank/DDBJ databases">
        <authorList>
            <person name="Bekaert M."/>
        </authorList>
    </citation>
    <scope>NUCLEOTIDE SEQUENCE</scope>
</reference>
<dbReference type="OrthoDB" id="6145117at2759"/>
<evidence type="ECO:0000313" key="5">
    <source>
        <dbReference type="Proteomes" id="UP000683360"/>
    </source>
</evidence>
<dbReference type="PROSITE" id="PS50871">
    <property type="entry name" value="C1Q"/>
    <property type="match status" value="1"/>
</dbReference>
<dbReference type="InterPro" id="IPR050392">
    <property type="entry name" value="Collagen/C1q_domain"/>
</dbReference>